<gene>
    <name evidence="3" type="ORF">MVEN_01165200</name>
</gene>
<dbReference type="OrthoDB" id="3351168at2759"/>
<feature type="chain" id="PRO_5034934191" description="Transmembrane protein" evidence="2">
    <location>
        <begin position="22"/>
        <end position="520"/>
    </location>
</feature>
<keyword evidence="1" id="KW-1133">Transmembrane helix</keyword>
<comment type="caution">
    <text evidence="3">The sequence shown here is derived from an EMBL/GenBank/DDBJ whole genome shotgun (WGS) entry which is preliminary data.</text>
</comment>
<keyword evidence="1" id="KW-0472">Membrane</keyword>
<dbReference type="AlphaFoldDB" id="A0A8H7CVH6"/>
<feature type="transmembrane region" description="Helical" evidence="1">
    <location>
        <begin position="429"/>
        <end position="454"/>
    </location>
</feature>
<proteinExistence type="predicted"/>
<evidence type="ECO:0000313" key="4">
    <source>
        <dbReference type="Proteomes" id="UP000620124"/>
    </source>
</evidence>
<evidence type="ECO:0008006" key="5">
    <source>
        <dbReference type="Google" id="ProtNLM"/>
    </source>
</evidence>
<sequence>MALTALASCPTLLFFWGVLQSIILHLDEEGMPVESLFTSNRLWGTIYIILAVINYKQCSDWSRLFTPFIFHVATPLTAYEFDLSSPLLQQMQGSGVLDYCAVTITNLPAFHIDQMGSGYAAVKSSMRSSTSFRLMDQTFNVSIAGILPLTLNDVDANSWFPNDRNVTIPSTVILLSEIPEGAPVKHTMKQQGFTADVSCAFHNFTANTSSILQANTDKDWTFELPSESTTHLQMFPNNCVVPGHSRVNFTNAHTVGRTNYVLMSACGRFSEKYTSVFVADGSNNSMGSTVCTLSPQITTVKVDYTNAGINTTQLENGVTDVVGLASLSAVTTISNMQLFAQAMFTHIVGNELQQAILDVDSGFHNETVLFIMEQYLRGVTEYSGSVLRACLSLKNGTFVDGVPISMTIPSEGFIYNEIVGWMHNSVVTFWVLIPGTIAAIITILVVLVAVAHYASYSVGEPFDPAMHRAPTSAAGDLDHFCEVAEPGGTDIRVGENVKGYGNTVLHHRRTCSAGVIEGEL</sequence>
<feature type="signal peptide" evidence="2">
    <location>
        <begin position="1"/>
        <end position="21"/>
    </location>
</feature>
<organism evidence="3 4">
    <name type="scientific">Mycena venus</name>
    <dbReference type="NCBI Taxonomy" id="2733690"/>
    <lineage>
        <taxon>Eukaryota</taxon>
        <taxon>Fungi</taxon>
        <taxon>Dikarya</taxon>
        <taxon>Basidiomycota</taxon>
        <taxon>Agaricomycotina</taxon>
        <taxon>Agaricomycetes</taxon>
        <taxon>Agaricomycetidae</taxon>
        <taxon>Agaricales</taxon>
        <taxon>Marasmiineae</taxon>
        <taxon>Mycenaceae</taxon>
        <taxon>Mycena</taxon>
    </lineage>
</organism>
<dbReference type="EMBL" id="JACAZI010000009">
    <property type="protein sequence ID" value="KAF7352029.1"/>
    <property type="molecule type" value="Genomic_DNA"/>
</dbReference>
<accession>A0A8H7CVH6</accession>
<reference evidence="3" key="1">
    <citation type="submission" date="2020-05" db="EMBL/GenBank/DDBJ databases">
        <title>Mycena genomes resolve the evolution of fungal bioluminescence.</title>
        <authorList>
            <person name="Tsai I.J."/>
        </authorList>
    </citation>
    <scope>NUCLEOTIDE SEQUENCE</scope>
    <source>
        <strain evidence="3">CCC161011</strain>
    </source>
</reference>
<keyword evidence="1" id="KW-0812">Transmembrane</keyword>
<keyword evidence="4" id="KW-1185">Reference proteome</keyword>
<evidence type="ECO:0000256" key="1">
    <source>
        <dbReference type="SAM" id="Phobius"/>
    </source>
</evidence>
<protein>
    <recommendedName>
        <fullName evidence="5">Transmembrane protein</fullName>
    </recommendedName>
</protein>
<evidence type="ECO:0000256" key="2">
    <source>
        <dbReference type="SAM" id="SignalP"/>
    </source>
</evidence>
<keyword evidence="2" id="KW-0732">Signal</keyword>
<name>A0A8H7CVH6_9AGAR</name>
<evidence type="ECO:0000313" key="3">
    <source>
        <dbReference type="EMBL" id="KAF7352029.1"/>
    </source>
</evidence>
<dbReference type="Proteomes" id="UP000620124">
    <property type="component" value="Unassembled WGS sequence"/>
</dbReference>